<dbReference type="PANTHER" id="PTHR43574">
    <property type="entry name" value="EPIMERASE-RELATED"/>
    <property type="match status" value="1"/>
</dbReference>
<evidence type="ECO:0000259" key="2">
    <source>
        <dbReference type="Pfam" id="PF01370"/>
    </source>
</evidence>
<keyword evidence="4" id="KW-1185">Reference proteome</keyword>
<dbReference type="CDD" id="cd05253">
    <property type="entry name" value="UDP_GE_SDE_e"/>
    <property type="match status" value="1"/>
</dbReference>
<evidence type="ECO:0000313" key="3">
    <source>
        <dbReference type="EMBL" id="MDA4843798.1"/>
    </source>
</evidence>
<feature type="domain" description="NAD-dependent epimerase/dehydratase" evidence="2">
    <location>
        <begin position="9"/>
        <end position="242"/>
    </location>
</feature>
<accession>A0ABT4VGG4</accession>
<keyword evidence="1" id="KW-0520">NAD</keyword>
<proteinExistence type="predicted"/>
<gene>
    <name evidence="3" type="ORF">OOZ53_00460</name>
</gene>
<dbReference type="EMBL" id="JAPJZH010000001">
    <property type="protein sequence ID" value="MDA4843798.1"/>
    <property type="molecule type" value="Genomic_DNA"/>
</dbReference>
<protein>
    <submittedName>
        <fullName evidence="3">NAD-dependent epimerase</fullName>
    </submittedName>
</protein>
<dbReference type="Pfam" id="PF01370">
    <property type="entry name" value="Epimerase"/>
    <property type="match status" value="1"/>
</dbReference>
<dbReference type="Proteomes" id="UP001148313">
    <property type="component" value="Unassembled WGS sequence"/>
</dbReference>
<reference evidence="3" key="1">
    <citation type="submission" date="2022-11" db="EMBL/GenBank/DDBJ databases">
        <title>Hoeflea poritis sp. nov., isolated from scleractinian coral Porites lutea.</title>
        <authorList>
            <person name="Zhang G."/>
            <person name="Wei Q."/>
            <person name="Cai L."/>
        </authorList>
    </citation>
    <scope>NUCLEOTIDE SEQUENCE</scope>
    <source>
        <strain evidence="3">E7-10</strain>
    </source>
</reference>
<evidence type="ECO:0000256" key="1">
    <source>
        <dbReference type="ARBA" id="ARBA00023027"/>
    </source>
</evidence>
<dbReference type="InterPro" id="IPR001509">
    <property type="entry name" value="Epimerase_deHydtase"/>
</dbReference>
<dbReference type="PRINTS" id="PR01713">
    <property type="entry name" value="NUCEPIMERASE"/>
</dbReference>
<dbReference type="InterPro" id="IPR036291">
    <property type="entry name" value="NAD(P)-bd_dom_sf"/>
</dbReference>
<evidence type="ECO:0000313" key="4">
    <source>
        <dbReference type="Proteomes" id="UP001148313"/>
    </source>
</evidence>
<dbReference type="Gene3D" id="3.40.50.720">
    <property type="entry name" value="NAD(P)-binding Rossmann-like Domain"/>
    <property type="match status" value="1"/>
</dbReference>
<dbReference type="SUPFAM" id="SSF51735">
    <property type="entry name" value="NAD(P)-binding Rossmann-fold domains"/>
    <property type="match status" value="1"/>
</dbReference>
<dbReference type="RefSeq" id="WP_271087308.1">
    <property type="nucleotide sequence ID" value="NZ_JAPJZH010000001.1"/>
</dbReference>
<name>A0ABT4VGG4_9HYPH</name>
<organism evidence="3 4">
    <name type="scientific">Hoeflea poritis</name>
    <dbReference type="NCBI Taxonomy" id="2993659"/>
    <lineage>
        <taxon>Bacteria</taxon>
        <taxon>Pseudomonadati</taxon>
        <taxon>Pseudomonadota</taxon>
        <taxon>Alphaproteobacteria</taxon>
        <taxon>Hyphomicrobiales</taxon>
        <taxon>Rhizobiaceae</taxon>
        <taxon>Hoeflea</taxon>
    </lineage>
</organism>
<sequence length="341" mass="37720">MTSQTTAPILVTGAAGFIGSYVARILLDQGHQVVGIDNMNAYYDVDLKKARLDGLTGRNGFVFHRVDIADRHAMSEIFKDVGPSHVAHLAAQPGVRYSLENPHAYIESNVSGFMNILEGCRACGVEHLAYASSSSVYGNSRDVPYSTDQNVDHPISLYAATKKSNELMAHVYSHLWNIPTTGLRFFTVYGPWGRPDMAVYLFTRAIRSGKPIKIFNNGNLRRDFTYVDDIANGVVKVLLSPPQADDATPDKQQPGVAPMYRLYNIGNSEPVNLMEMIGTLEKVAGQKAVKEFLPMQPGDVYETFADTSALERDFDFKVYTPLEEGLAAFVDWYDGYHSANS</sequence>
<comment type="caution">
    <text evidence="3">The sequence shown here is derived from an EMBL/GenBank/DDBJ whole genome shotgun (WGS) entry which is preliminary data.</text>
</comment>